<reference evidence="1" key="1">
    <citation type="submission" date="2021-06" db="EMBL/GenBank/DDBJ databases">
        <title>Updating the genus Pseudomonas: Description of 43 new species and partition of the Pseudomonas putida group.</title>
        <authorList>
            <person name="Girard L."/>
            <person name="Lood C."/>
            <person name="Vandamme P."/>
            <person name="Rokni-Zadeh H."/>
            <person name="Van Noort V."/>
            <person name="Hofte M."/>
            <person name="Lavigne R."/>
            <person name="De Mot R."/>
        </authorList>
    </citation>
    <scope>NUCLEOTIDE SEQUENCE</scope>
    <source>
        <strain evidence="1">SWRI103</strain>
    </source>
</reference>
<dbReference type="Proteomes" id="UP001048976">
    <property type="component" value="Unassembled WGS sequence"/>
</dbReference>
<organism evidence="1 2">
    <name type="scientific">Pseudomonas azadiae</name>
    <dbReference type="NCBI Taxonomy" id="2843612"/>
    <lineage>
        <taxon>Bacteria</taxon>
        <taxon>Pseudomonadati</taxon>
        <taxon>Pseudomonadota</taxon>
        <taxon>Gammaproteobacteria</taxon>
        <taxon>Pseudomonadales</taxon>
        <taxon>Pseudomonadaceae</taxon>
        <taxon>Pseudomonas</taxon>
    </lineage>
</organism>
<accession>A0ABS6P550</accession>
<comment type="caution">
    <text evidence="1">The sequence shown here is derived from an EMBL/GenBank/DDBJ whole genome shotgun (WGS) entry which is preliminary data.</text>
</comment>
<sequence>MPFLHAKPGGKLASVRYLLTATGHGWQQGREDDAVPDDVSLDNASLARAEVGVGYVPLPPLERLRGLRDALVALKGPLANEPGLQENLQRRFLDEDTRNRVLGKVCRHCPTEAVTTHYFCT</sequence>
<evidence type="ECO:0000313" key="1">
    <source>
        <dbReference type="EMBL" id="MBV4455610.1"/>
    </source>
</evidence>
<gene>
    <name evidence="1" type="ORF">KVG91_23790</name>
</gene>
<dbReference type="RefSeq" id="WP_169375321.1">
    <property type="nucleotide sequence ID" value="NZ_JAHSTY010000002.1"/>
</dbReference>
<evidence type="ECO:0000313" key="2">
    <source>
        <dbReference type="Proteomes" id="UP001048976"/>
    </source>
</evidence>
<proteinExistence type="predicted"/>
<keyword evidence="2" id="KW-1185">Reference proteome</keyword>
<dbReference type="EMBL" id="JAHSTY010000002">
    <property type="protein sequence ID" value="MBV4455610.1"/>
    <property type="molecule type" value="Genomic_DNA"/>
</dbReference>
<name>A0ABS6P550_9PSED</name>
<protein>
    <submittedName>
        <fullName evidence="1">Type VI secretion system contractile sheath small subunit</fullName>
    </submittedName>
</protein>